<sequence>MLVFTTVPSTTSLTSSSILTKDPTNLPSTNPPILNNLATSLKVVRDFSKDMLDNTSESFRKFANDFENEIERAYEVEQKFERTTVIRLRNGSINVTFIVFFKSGISPANACAPLEKAIKEDGKLGNFEIIPGSLECSKPNRKYFGHV</sequence>
<reference evidence="3" key="1">
    <citation type="submission" date="2025-08" db="UniProtKB">
        <authorList>
            <consortium name="RefSeq"/>
        </authorList>
    </citation>
    <scope>IDENTIFICATION</scope>
    <source>
        <tissue evidence="3">Tentacle</tissue>
    </source>
</reference>
<proteinExistence type="predicted"/>
<dbReference type="InterPro" id="IPR000082">
    <property type="entry name" value="SEA_dom"/>
</dbReference>
<evidence type="ECO:0000259" key="1">
    <source>
        <dbReference type="PROSITE" id="PS50024"/>
    </source>
</evidence>
<feature type="domain" description="SEA" evidence="1">
    <location>
        <begin position="33"/>
        <end position="141"/>
    </location>
</feature>
<dbReference type="SUPFAM" id="SSF82671">
    <property type="entry name" value="SEA domain"/>
    <property type="match status" value="1"/>
</dbReference>
<protein>
    <submittedName>
        <fullName evidence="3">Adhesion G-protein coupled receptor F1-like</fullName>
    </submittedName>
</protein>
<accession>A0A6P8HCD4</accession>
<dbReference type="RefSeq" id="XP_031552748.1">
    <property type="nucleotide sequence ID" value="XM_031696888.1"/>
</dbReference>
<evidence type="ECO:0000313" key="3">
    <source>
        <dbReference type="RefSeq" id="XP_031552748.1"/>
    </source>
</evidence>
<gene>
    <name evidence="3" type="primary">LOC116289938</name>
</gene>
<dbReference type="AlphaFoldDB" id="A0A6P8HCD4"/>
<dbReference type="Proteomes" id="UP000515163">
    <property type="component" value="Unplaced"/>
</dbReference>
<dbReference type="Gene3D" id="3.30.70.960">
    <property type="entry name" value="SEA domain"/>
    <property type="match status" value="1"/>
</dbReference>
<dbReference type="InParanoid" id="A0A6P8HCD4"/>
<dbReference type="KEGG" id="aten:116289938"/>
<name>A0A6P8HCD4_ACTTE</name>
<dbReference type="GeneID" id="116289938"/>
<dbReference type="PROSITE" id="PS50024">
    <property type="entry name" value="SEA"/>
    <property type="match status" value="1"/>
</dbReference>
<organism evidence="2 3">
    <name type="scientific">Actinia tenebrosa</name>
    <name type="common">Australian red waratah sea anemone</name>
    <dbReference type="NCBI Taxonomy" id="6105"/>
    <lineage>
        <taxon>Eukaryota</taxon>
        <taxon>Metazoa</taxon>
        <taxon>Cnidaria</taxon>
        <taxon>Anthozoa</taxon>
        <taxon>Hexacorallia</taxon>
        <taxon>Actiniaria</taxon>
        <taxon>Actiniidae</taxon>
        <taxon>Actinia</taxon>
    </lineage>
</organism>
<evidence type="ECO:0000313" key="2">
    <source>
        <dbReference type="Proteomes" id="UP000515163"/>
    </source>
</evidence>
<dbReference type="OrthoDB" id="7493297at2759"/>
<keyword evidence="2" id="KW-1185">Reference proteome</keyword>
<dbReference type="Pfam" id="PF01390">
    <property type="entry name" value="SEA"/>
    <property type="match status" value="1"/>
</dbReference>
<dbReference type="InterPro" id="IPR036364">
    <property type="entry name" value="SEA_dom_sf"/>
</dbReference>